<evidence type="ECO:0008006" key="9">
    <source>
        <dbReference type="Google" id="ProtNLM"/>
    </source>
</evidence>
<dbReference type="PANTHER" id="PTHR34139">
    <property type="entry name" value="UPF0331 PROTEIN MJ0127"/>
    <property type="match status" value="1"/>
</dbReference>
<evidence type="ECO:0000313" key="8">
    <source>
        <dbReference type="Proteomes" id="UP000228896"/>
    </source>
</evidence>
<evidence type="ECO:0000256" key="5">
    <source>
        <dbReference type="ARBA" id="ARBA00022801"/>
    </source>
</evidence>
<dbReference type="InterPro" id="IPR051813">
    <property type="entry name" value="HepT_RNase_toxin"/>
</dbReference>
<organism evidence="7 8">
    <name type="scientific">Candidatus Falkowbacteria bacterium CG02_land_8_20_14_3_00_36_14</name>
    <dbReference type="NCBI Taxonomy" id="1974560"/>
    <lineage>
        <taxon>Bacteria</taxon>
        <taxon>Candidatus Falkowiibacteriota</taxon>
    </lineage>
</organism>
<dbReference type="AlphaFoldDB" id="A0A2M7DQF2"/>
<comment type="caution">
    <text evidence="7">The sequence shown here is derived from an EMBL/GenBank/DDBJ whole genome shotgun (WGS) entry which is preliminary data.</text>
</comment>
<evidence type="ECO:0000256" key="2">
    <source>
        <dbReference type="ARBA" id="ARBA00022649"/>
    </source>
</evidence>
<dbReference type="GO" id="GO:0110001">
    <property type="term" value="C:toxin-antitoxin complex"/>
    <property type="evidence" value="ECO:0007669"/>
    <property type="project" value="InterPro"/>
</dbReference>
<dbReference type="GO" id="GO:0004540">
    <property type="term" value="F:RNA nuclease activity"/>
    <property type="evidence" value="ECO:0007669"/>
    <property type="project" value="InterPro"/>
</dbReference>
<gene>
    <name evidence="7" type="ORF">COS18_01095</name>
</gene>
<dbReference type="EMBL" id="PETS01000021">
    <property type="protein sequence ID" value="PIV51986.1"/>
    <property type="molecule type" value="Genomic_DNA"/>
</dbReference>
<keyword evidence="4" id="KW-0547">Nucleotide-binding</keyword>
<keyword evidence="5" id="KW-0378">Hydrolase</keyword>
<evidence type="ECO:0000256" key="3">
    <source>
        <dbReference type="ARBA" id="ARBA00022722"/>
    </source>
</evidence>
<dbReference type="Pfam" id="PF01934">
    <property type="entry name" value="HepT-like"/>
    <property type="match status" value="1"/>
</dbReference>
<dbReference type="Gene3D" id="1.20.120.580">
    <property type="entry name" value="bsu32300-like"/>
    <property type="match status" value="1"/>
</dbReference>
<dbReference type="InterPro" id="IPR037038">
    <property type="entry name" value="HepT-like_sf"/>
</dbReference>
<evidence type="ECO:0000256" key="6">
    <source>
        <dbReference type="ARBA" id="ARBA00024207"/>
    </source>
</evidence>
<reference evidence="8" key="1">
    <citation type="submission" date="2017-09" db="EMBL/GenBank/DDBJ databases">
        <title>Depth-based differentiation of microbial function through sediment-hosted aquifers and enrichment of novel symbionts in the deep terrestrial subsurface.</title>
        <authorList>
            <person name="Probst A.J."/>
            <person name="Ladd B."/>
            <person name="Jarett J.K."/>
            <person name="Geller-Mcgrath D.E."/>
            <person name="Sieber C.M.K."/>
            <person name="Emerson J.B."/>
            <person name="Anantharaman K."/>
            <person name="Thomas B.C."/>
            <person name="Malmstrom R."/>
            <person name="Stieglmeier M."/>
            <person name="Klingl A."/>
            <person name="Woyke T."/>
            <person name="Ryan C.M."/>
            <person name="Banfield J.F."/>
        </authorList>
    </citation>
    <scope>NUCLEOTIDE SEQUENCE [LARGE SCALE GENOMIC DNA]</scope>
</reference>
<evidence type="ECO:0000313" key="7">
    <source>
        <dbReference type="EMBL" id="PIV51986.1"/>
    </source>
</evidence>
<dbReference type="InterPro" id="IPR008201">
    <property type="entry name" value="HepT-like"/>
</dbReference>
<name>A0A2M7DQF2_9BACT</name>
<keyword evidence="1" id="KW-0597">Phosphoprotein</keyword>
<dbReference type="Proteomes" id="UP000228896">
    <property type="component" value="Unassembled WGS sequence"/>
</dbReference>
<keyword evidence="2" id="KW-1277">Toxin-antitoxin system</keyword>
<comment type="similarity">
    <text evidence="6">Belongs to the HepT RNase toxin family.</text>
</comment>
<evidence type="ECO:0000256" key="1">
    <source>
        <dbReference type="ARBA" id="ARBA00022553"/>
    </source>
</evidence>
<protein>
    <recommendedName>
        <fullName evidence="9">DUF86 domain-containing protein</fullName>
    </recommendedName>
</protein>
<proteinExistence type="inferred from homology"/>
<accession>A0A2M7DQF2</accession>
<dbReference type="PANTHER" id="PTHR34139:SF1">
    <property type="entry name" value="RNASE MJ1380-RELATED"/>
    <property type="match status" value="1"/>
</dbReference>
<evidence type="ECO:0000256" key="4">
    <source>
        <dbReference type="ARBA" id="ARBA00022741"/>
    </source>
</evidence>
<dbReference type="GO" id="GO:0016787">
    <property type="term" value="F:hydrolase activity"/>
    <property type="evidence" value="ECO:0007669"/>
    <property type="project" value="UniProtKB-KW"/>
</dbReference>
<sequence length="75" mass="8713">MIVDAVIRNLEIIGEAARNLADNFKSVNSHIPWRDIAGLRNILIHEYFGVDKEKVWKVIQKDLPSFKKEIELLLK</sequence>
<keyword evidence="3" id="KW-0540">Nuclease</keyword>
<dbReference type="GO" id="GO:0000166">
    <property type="term" value="F:nucleotide binding"/>
    <property type="evidence" value="ECO:0007669"/>
    <property type="project" value="UniProtKB-KW"/>
</dbReference>